<feature type="domain" description="ATP synthase YMF19-like N-terminal" evidence="8">
    <location>
        <begin position="2"/>
        <end position="51"/>
    </location>
</feature>
<protein>
    <submittedName>
        <fullName evidence="9">ATPase subunit 8</fullName>
    </submittedName>
</protein>
<dbReference type="GO" id="GO:0006754">
    <property type="term" value="P:ATP biosynthetic process"/>
    <property type="evidence" value="ECO:0007669"/>
    <property type="project" value="UniProtKB-KW"/>
</dbReference>
<evidence type="ECO:0000256" key="7">
    <source>
        <dbReference type="SAM" id="Phobius"/>
    </source>
</evidence>
<keyword evidence="4 9" id="KW-0496">Mitochondrion</keyword>
<keyword evidence="6" id="KW-0066">ATP synthesis</keyword>
<dbReference type="GO" id="GO:0031966">
    <property type="term" value="C:mitochondrial membrane"/>
    <property type="evidence" value="ECO:0007669"/>
    <property type="project" value="UniProtKB-SubCell"/>
</dbReference>
<dbReference type="Pfam" id="PF02326">
    <property type="entry name" value="YMF19"/>
    <property type="match status" value="1"/>
</dbReference>
<comment type="subcellular location">
    <subcellularLocation>
        <location evidence="1">Mitochondrion membrane</location>
    </subcellularLocation>
</comment>
<name>A0A0E3VN62_9CNID</name>
<keyword evidence="5 7" id="KW-0472">Membrane</keyword>
<dbReference type="InterPro" id="IPR003319">
    <property type="entry name" value="YMF19-like_N"/>
</dbReference>
<proteinExistence type="predicted"/>
<sequence>MPQLDVITFVNQYVWIIGTVNVVVIIMLAVTLPSVKKLTQIRNITEEKDLDFRRKKDFEPLKRLVSF</sequence>
<keyword evidence="3 7" id="KW-1133">Transmembrane helix</keyword>
<evidence type="ECO:0000259" key="8">
    <source>
        <dbReference type="Pfam" id="PF02326"/>
    </source>
</evidence>
<evidence type="ECO:0000313" key="9">
    <source>
        <dbReference type="EMBL" id="BAR46012.1"/>
    </source>
</evidence>
<reference evidence="9" key="1">
    <citation type="submission" date="2014-10" db="EMBL/GenBank/DDBJ databases">
        <title>Mitochondrial genome structure of moon jellyfish, Aurelia sp. 3 and sp. 4.</title>
        <authorList>
            <person name="Funahashi A."/>
            <person name="Hanzawa N."/>
        </authorList>
    </citation>
    <scope>NUCLEOTIDE SEQUENCE</scope>
</reference>
<accession>A0A0E3VN62</accession>
<evidence type="ECO:0000256" key="5">
    <source>
        <dbReference type="ARBA" id="ARBA00023136"/>
    </source>
</evidence>
<evidence type="ECO:0000256" key="3">
    <source>
        <dbReference type="ARBA" id="ARBA00022989"/>
    </source>
</evidence>
<dbReference type="AlphaFoldDB" id="A0A0E3VN62"/>
<dbReference type="EMBL" id="LC005414">
    <property type="protein sequence ID" value="BAR46012.1"/>
    <property type="molecule type" value="Genomic_DNA"/>
</dbReference>
<geneLocation type="mitochondrion" evidence="9"/>
<gene>
    <name evidence="9" type="primary">atp8</name>
</gene>
<evidence type="ECO:0000256" key="4">
    <source>
        <dbReference type="ARBA" id="ARBA00023128"/>
    </source>
</evidence>
<evidence type="ECO:0000256" key="1">
    <source>
        <dbReference type="ARBA" id="ARBA00004325"/>
    </source>
</evidence>
<evidence type="ECO:0000256" key="6">
    <source>
        <dbReference type="ARBA" id="ARBA00023310"/>
    </source>
</evidence>
<evidence type="ECO:0000256" key="2">
    <source>
        <dbReference type="ARBA" id="ARBA00022692"/>
    </source>
</evidence>
<keyword evidence="2 7" id="KW-0812">Transmembrane</keyword>
<feature type="transmembrane region" description="Helical" evidence="7">
    <location>
        <begin position="12"/>
        <end position="32"/>
    </location>
</feature>
<organism evidence="9">
    <name type="scientific">Aurelia sp. 4 sensu Dawson et al.</name>
    <name type="common">2005</name>
    <dbReference type="NCBI Taxonomy" id="237397"/>
    <lineage>
        <taxon>Eukaryota</taxon>
        <taxon>Metazoa</taxon>
        <taxon>Cnidaria</taxon>
        <taxon>Scyphozoa</taxon>
        <taxon>Semaeostomeae</taxon>
        <taxon>Ulmaridae</taxon>
        <taxon>Aurelia</taxon>
    </lineage>
</organism>